<dbReference type="PANTHER" id="PTHR30015:SF7">
    <property type="entry name" value="TYPE IV METHYL-DIRECTED RESTRICTION ENZYME ECOKMRR"/>
    <property type="match status" value="1"/>
</dbReference>
<reference evidence="4 5" key="1">
    <citation type="submission" date="2017-10" db="EMBL/GenBank/DDBJ databases">
        <title>Draft genome of Longibacter Salinarum.</title>
        <authorList>
            <person name="Goh K.M."/>
            <person name="Shamsir M.S."/>
            <person name="Lim S.W."/>
        </authorList>
    </citation>
    <scope>NUCLEOTIDE SEQUENCE [LARGE SCALE GENOMIC DNA]</scope>
    <source>
        <strain evidence="4 5">KCTC 52045</strain>
    </source>
</reference>
<feature type="domain" description="Restriction endonuclease type IV Mrr" evidence="2">
    <location>
        <begin position="143"/>
        <end position="257"/>
    </location>
</feature>
<evidence type="ECO:0000313" key="4">
    <source>
        <dbReference type="EMBL" id="PEN13292.1"/>
    </source>
</evidence>
<dbReference type="Gene3D" id="3.40.1350.10">
    <property type="match status" value="1"/>
</dbReference>
<dbReference type="InterPro" id="IPR011856">
    <property type="entry name" value="tRNA_endonuc-like_dom_sf"/>
</dbReference>
<feature type="domain" description="Restriction system protein Mrr-like N-terminal" evidence="3">
    <location>
        <begin position="9"/>
        <end position="93"/>
    </location>
</feature>
<evidence type="ECO:0000259" key="2">
    <source>
        <dbReference type="Pfam" id="PF04471"/>
    </source>
</evidence>
<dbReference type="InterPro" id="IPR052906">
    <property type="entry name" value="Type_IV_Methyl-Rstrct_Enzyme"/>
</dbReference>
<keyword evidence="4" id="KW-0378">Hydrolase</keyword>
<name>A0A2A8CX63_9BACT</name>
<dbReference type="OrthoDB" id="9803736at2"/>
<dbReference type="GO" id="GO:0003677">
    <property type="term" value="F:DNA binding"/>
    <property type="evidence" value="ECO:0007669"/>
    <property type="project" value="InterPro"/>
</dbReference>
<dbReference type="InterPro" id="IPR025745">
    <property type="entry name" value="Mrr-like_N_dom"/>
</dbReference>
<comment type="caution">
    <text evidence="4">The sequence shown here is derived from an EMBL/GenBank/DDBJ whole genome shotgun (WGS) entry which is preliminary data.</text>
</comment>
<evidence type="ECO:0000259" key="3">
    <source>
        <dbReference type="Pfam" id="PF14338"/>
    </source>
</evidence>
<sequence length="284" mass="32229">MDKSSVPKYHELLNPLLSALHELGGSGTTSEIYETVAQQSDLPDEVAEIPHNPEKSNQTELEYRLAWARTYLKKYGIINNSERGVWVIEPEKRDIKTVDEDDVVQTVREQMRQEREERGEKDEDDVPEQDETWRTQLHRVLTQRLSPDAFERLTKRLLRESGFIQVEVTGRSGDGGVDGNGIIQINGFLSFHVVFQCKRYQGSVSASAIRDFRGAMVGRADKGLMITTGSFTRSAIREATRDGAPPIDLVDGDELAEKLKELDLGVETELVEQVHVDEEWFEQI</sequence>
<dbReference type="GO" id="GO:0015666">
    <property type="term" value="F:restriction endodeoxyribonuclease activity"/>
    <property type="evidence" value="ECO:0007669"/>
    <property type="project" value="TreeGrafter"/>
</dbReference>
<organism evidence="4 5">
    <name type="scientific">Longibacter salinarum</name>
    <dbReference type="NCBI Taxonomy" id="1850348"/>
    <lineage>
        <taxon>Bacteria</taxon>
        <taxon>Pseudomonadati</taxon>
        <taxon>Rhodothermota</taxon>
        <taxon>Rhodothermia</taxon>
        <taxon>Rhodothermales</taxon>
        <taxon>Salisaetaceae</taxon>
        <taxon>Longibacter</taxon>
    </lineage>
</organism>
<dbReference type="InterPro" id="IPR011335">
    <property type="entry name" value="Restrct_endonuc-II-like"/>
</dbReference>
<dbReference type="Pfam" id="PF04471">
    <property type="entry name" value="Mrr_cat"/>
    <property type="match status" value="1"/>
</dbReference>
<dbReference type="GO" id="GO:0009307">
    <property type="term" value="P:DNA restriction-modification system"/>
    <property type="evidence" value="ECO:0007669"/>
    <property type="project" value="InterPro"/>
</dbReference>
<evidence type="ECO:0000313" key="5">
    <source>
        <dbReference type="Proteomes" id="UP000220102"/>
    </source>
</evidence>
<gene>
    <name evidence="4" type="ORF">CRI94_11685</name>
</gene>
<accession>A0A2A8CX63</accession>
<proteinExistence type="predicted"/>
<dbReference type="RefSeq" id="WP_098075900.1">
    <property type="nucleotide sequence ID" value="NZ_PDEQ01000005.1"/>
</dbReference>
<dbReference type="Proteomes" id="UP000220102">
    <property type="component" value="Unassembled WGS sequence"/>
</dbReference>
<dbReference type="EMBL" id="PDEQ01000005">
    <property type="protein sequence ID" value="PEN13292.1"/>
    <property type="molecule type" value="Genomic_DNA"/>
</dbReference>
<keyword evidence="5" id="KW-1185">Reference proteome</keyword>
<dbReference type="Pfam" id="PF14338">
    <property type="entry name" value="Mrr_N"/>
    <property type="match status" value="1"/>
</dbReference>
<feature type="compositionally biased region" description="Basic and acidic residues" evidence="1">
    <location>
        <begin position="110"/>
        <end position="121"/>
    </location>
</feature>
<dbReference type="PANTHER" id="PTHR30015">
    <property type="entry name" value="MRR RESTRICTION SYSTEM PROTEIN"/>
    <property type="match status" value="1"/>
</dbReference>
<dbReference type="InterPro" id="IPR007560">
    <property type="entry name" value="Restrct_endonuc_IV_Mrr"/>
</dbReference>
<keyword evidence="4" id="KW-0540">Nuclease</keyword>
<evidence type="ECO:0000256" key="1">
    <source>
        <dbReference type="SAM" id="MobiDB-lite"/>
    </source>
</evidence>
<feature type="region of interest" description="Disordered" evidence="1">
    <location>
        <begin position="110"/>
        <end position="130"/>
    </location>
</feature>
<dbReference type="AlphaFoldDB" id="A0A2A8CX63"/>
<protein>
    <submittedName>
        <fullName evidence="4">Restriction endonuclease</fullName>
    </submittedName>
</protein>
<keyword evidence="4" id="KW-0255">Endonuclease</keyword>
<dbReference type="SUPFAM" id="SSF52980">
    <property type="entry name" value="Restriction endonuclease-like"/>
    <property type="match status" value="1"/>
</dbReference>